<evidence type="ECO:0000256" key="1">
    <source>
        <dbReference type="SAM" id="MobiDB-lite"/>
    </source>
</evidence>
<dbReference type="AlphaFoldDB" id="A0A5B8VJW3"/>
<protein>
    <submittedName>
        <fullName evidence="3">Transposase</fullName>
    </submittedName>
</protein>
<evidence type="ECO:0000313" key="4">
    <source>
        <dbReference type="Proteomes" id="UP000321291"/>
    </source>
</evidence>
<sequence length="402" mass="46896">MNMVLLINQPRLQTKWQAFLKGRIEAHPINISCVAFMFGIKPRTPHFWYKHYFSGFPEKVASKTWWEKTIKIADKSTGEVIKEKQVPLAKQENVGTHMTIDEKMIGKKMYTVMTNLKSTKLAFIAESQNGEELKQAIREYFPETKRQEVTSISSDMSPTYKRISKELFPNAVVSIDKFHVIMHILDALQTVRKQVKAAVILEQEQREAAAAQKAKEEAKQKNKSAANSKTEAVSNESQMKEVPSKESIEEPTANGPIEGVSELEYLERSRYILCKREAVWELEDKAIMGYLFDRYPILGKAYALTEKIRNWYDKKNIRKDIDFVERDLYDWFDDVIASKIPAFRAVRRMMEKHYDDIINYFREGHTNAKAENMNGKIQRFMANNFGIRDRSFFFFRLVGYFS</sequence>
<organism evidence="3 4">
    <name type="scientific">Arachidicoccus ginsenosidivorans</name>
    <dbReference type="NCBI Taxonomy" id="496057"/>
    <lineage>
        <taxon>Bacteria</taxon>
        <taxon>Pseudomonadati</taxon>
        <taxon>Bacteroidota</taxon>
        <taxon>Chitinophagia</taxon>
        <taxon>Chitinophagales</taxon>
        <taxon>Chitinophagaceae</taxon>
        <taxon>Arachidicoccus</taxon>
    </lineage>
</organism>
<reference evidence="3 4" key="1">
    <citation type="journal article" date="2017" name="Int. J. Syst. Evol. Microbiol.">
        <title>Arachidicoccus ginsenosidivorans sp. nov., with ginsenoside-converting activity isolated from ginseng cultivating soil.</title>
        <authorList>
            <person name="Siddiqi M.Z."/>
            <person name="Aslam Z."/>
            <person name="Im W.T."/>
        </authorList>
    </citation>
    <scope>NUCLEOTIDE SEQUENCE [LARGE SCALE GENOMIC DNA]</scope>
    <source>
        <strain evidence="3 4">Gsoil 809</strain>
    </source>
</reference>
<dbReference type="InterPro" id="IPR047951">
    <property type="entry name" value="Transpos_ISL3"/>
</dbReference>
<gene>
    <name evidence="3" type="ORF">FSB73_01445</name>
</gene>
<feature type="compositionally biased region" description="Basic and acidic residues" evidence="1">
    <location>
        <begin position="238"/>
        <end position="248"/>
    </location>
</feature>
<name>A0A5B8VJW3_9BACT</name>
<feature type="compositionally biased region" description="Basic and acidic residues" evidence="1">
    <location>
        <begin position="211"/>
        <end position="220"/>
    </location>
</feature>
<dbReference type="InterPro" id="IPR002560">
    <property type="entry name" value="Transposase_DDE"/>
</dbReference>
<feature type="region of interest" description="Disordered" evidence="1">
    <location>
        <begin position="211"/>
        <end position="255"/>
    </location>
</feature>
<feature type="domain" description="Transposase IS204/IS1001/IS1096/IS1165 DDE" evidence="2">
    <location>
        <begin position="99"/>
        <end position="396"/>
    </location>
</feature>
<evidence type="ECO:0000259" key="2">
    <source>
        <dbReference type="Pfam" id="PF01610"/>
    </source>
</evidence>
<keyword evidence="4" id="KW-1185">Reference proteome</keyword>
<dbReference type="KEGG" id="agi:FSB73_01445"/>
<proteinExistence type="predicted"/>
<dbReference type="Proteomes" id="UP000321291">
    <property type="component" value="Chromosome"/>
</dbReference>
<evidence type="ECO:0000313" key="3">
    <source>
        <dbReference type="EMBL" id="QEC70568.1"/>
    </source>
</evidence>
<dbReference type="EMBL" id="CP042434">
    <property type="protein sequence ID" value="QEC70568.1"/>
    <property type="molecule type" value="Genomic_DNA"/>
</dbReference>
<dbReference type="Pfam" id="PF01610">
    <property type="entry name" value="DDE_Tnp_ISL3"/>
    <property type="match status" value="1"/>
</dbReference>
<dbReference type="PANTHER" id="PTHR33498:SF1">
    <property type="entry name" value="TRANSPOSASE FOR INSERTION SEQUENCE ELEMENT IS1557"/>
    <property type="match status" value="1"/>
</dbReference>
<dbReference type="PANTHER" id="PTHR33498">
    <property type="entry name" value="TRANSPOSASE FOR INSERTION SEQUENCE ELEMENT IS1557"/>
    <property type="match status" value="1"/>
</dbReference>
<accession>A0A5B8VJW3</accession>